<evidence type="ECO:0000313" key="2">
    <source>
        <dbReference type="EMBL" id="CCD34386.1"/>
    </source>
</evidence>
<gene>
    <name evidence="2" type="ORF">BofuT4_P103460.1</name>
</gene>
<organism evidence="2 3">
    <name type="scientific">Botryotinia fuckeliana (strain T4)</name>
    <name type="common">Noble rot fungus</name>
    <name type="synonym">Botrytis cinerea</name>
    <dbReference type="NCBI Taxonomy" id="999810"/>
    <lineage>
        <taxon>Eukaryota</taxon>
        <taxon>Fungi</taxon>
        <taxon>Dikarya</taxon>
        <taxon>Ascomycota</taxon>
        <taxon>Pezizomycotina</taxon>
        <taxon>Leotiomycetes</taxon>
        <taxon>Helotiales</taxon>
        <taxon>Sclerotiniaceae</taxon>
        <taxon>Botrytis</taxon>
    </lineage>
</organism>
<dbReference type="HOGENOM" id="CLU_095023_1_0_1"/>
<dbReference type="Proteomes" id="UP000008177">
    <property type="component" value="Unplaced contigs"/>
</dbReference>
<sequence length="205" mass="21060">MRFSNLAIFFSLSVATLAAPTDTIKRASTKATSASVLTAGDYSSFQVSDGVAGDALAEVNAKFPVRTLSIIPLVYPVFKKSQPLIYPQIDTSNFAGVSASDLAIITKAAQISEDAEVGTGGFNDAIDAAGGTGSTAGAPLQIGKIKNKVLKLQTDVLRIQIQTAQGNAGSSSELATQQKKLATNVALDVAQAGKTSKSISFSGTD</sequence>
<feature type="signal peptide" evidence="1">
    <location>
        <begin position="1"/>
        <end position="18"/>
    </location>
</feature>
<dbReference type="AlphaFoldDB" id="G2YAZ5"/>
<dbReference type="PANTHER" id="PTHR38849:SF1">
    <property type="entry name" value="SMALL SECRETED PROTEIN"/>
    <property type="match status" value="1"/>
</dbReference>
<evidence type="ECO:0000256" key="1">
    <source>
        <dbReference type="SAM" id="SignalP"/>
    </source>
</evidence>
<dbReference type="InParanoid" id="G2YAZ5"/>
<keyword evidence="1" id="KW-0732">Signal</keyword>
<dbReference type="EMBL" id="FQ790308">
    <property type="protein sequence ID" value="CCD34386.1"/>
    <property type="molecule type" value="Genomic_DNA"/>
</dbReference>
<dbReference type="PANTHER" id="PTHR38849">
    <property type="entry name" value="SMALL SECRETED PROTEIN"/>
    <property type="match status" value="1"/>
</dbReference>
<reference evidence="3" key="1">
    <citation type="journal article" date="2011" name="PLoS Genet.">
        <title>Genomic analysis of the necrotrophic fungal pathogens Sclerotinia sclerotiorum and Botrytis cinerea.</title>
        <authorList>
            <person name="Amselem J."/>
            <person name="Cuomo C.A."/>
            <person name="van Kan J.A."/>
            <person name="Viaud M."/>
            <person name="Benito E.P."/>
            <person name="Couloux A."/>
            <person name="Coutinho P.M."/>
            <person name="de Vries R.P."/>
            <person name="Dyer P.S."/>
            <person name="Fillinger S."/>
            <person name="Fournier E."/>
            <person name="Gout L."/>
            <person name="Hahn M."/>
            <person name="Kohn L."/>
            <person name="Lapalu N."/>
            <person name="Plummer K.M."/>
            <person name="Pradier J.M."/>
            <person name="Quevillon E."/>
            <person name="Sharon A."/>
            <person name="Simon A."/>
            <person name="ten Have A."/>
            <person name="Tudzynski B."/>
            <person name="Tudzynski P."/>
            <person name="Wincker P."/>
            <person name="Andrew M."/>
            <person name="Anthouard V."/>
            <person name="Beever R.E."/>
            <person name="Beffa R."/>
            <person name="Benoit I."/>
            <person name="Bouzid O."/>
            <person name="Brault B."/>
            <person name="Chen Z."/>
            <person name="Choquer M."/>
            <person name="Collemare J."/>
            <person name="Cotton P."/>
            <person name="Danchin E.G."/>
            <person name="Da Silva C."/>
            <person name="Gautier A."/>
            <person name="Giraud C."/>
            <person name="Giraud T."/>
            <person name="Gonzalez C."/>
            <person name="Grossetete S."/>
            <person name="Guldener U."/>
            <person name="Henrissat B."/>
            <person name="Howlett B.J."/>
            <person name="Kodira C."/>
            <person name="Kretschmer M."/>
            <person name="Lappartient A."/>
            <person name="Leroch M."/>
            <person name="Levis C."/>
            <person name="Mauceli E."/>
            <person name="Neuveglise C."/>
            <person name="Oeser B."/>
            <person name="Pearson M."/>
            <person name="Poulain J."/>
            <person name="Poussereau N."/>
            <person name="Quesneville H."/>
            <person name="Rascle C."/>
            <person name="Schumacher J."/>
            <person name="Segurens B."/>
            <person name="Sexton A."/>
            <person name="Silva E."/>
            <person name="Sirven C."/>
            <person name="Soanes D.M."/>
            <person name="Talbot N.J."/>
            <person name="Templeton M."/>
            <person name="Yandava C."/>
            <person name="Yarden O."/>
            <person name="Zeng Q."/>
            <person name="Rollins J.A."/>
            <person name="Lebrun M.H."/>
            <person name="Dickman M."/>
        </authorList>
    </citation>
    <scope>NUCLEOTIDE SEQUENCE [LARGE SCALE GENOMIC DNA]</scope>
    <source>
        <strain evidence="3">T4</strain>
    </source>
</reference>
<feature type="chain" id="PRO_5003440610" description="Small secreted protein" evidence="1">
    <location>
        <begin position="19"/>
        <end position="205"/>
    </location>
</feature>
<protein>
    <recommendedName>
        <fullName evidence="4">Small secreted protein</fullName>
    </recommendedName>
</protein>
<accession>G2YAZ5</accession>
<proteinExistence type="predicted"/>
<name>G2YAZ5_BOTF4</name>
<dbReference type="OrthoDB" id="2151417at2759"/>
<evidence type="ECO:0000313" key="3">
    <source>
        <dbReference type="Proteomes" id="UP000008177"/>
    </source>
</evidence>
<dbReference type="eggNOG" id="ENOG502SA5Y">
    <property type="taxonomic scope" value="Eukaryota"/>
</dbReference>
<evidence type="ECO:0008006" key="4">
    <source>
        <dbReference type="Google" id="ProtNLM"/>
    </source>
</evidence>